<dbReference type="SUPFAM" id="SSF51445">
    <property type="entry name" value="(Trans)glycosidases"/>
    <property type="match status" value="1"/>
</dbReference>
<dbReference type="GO" id="GO:0005975">
    <property type="term" value="P:carbohydrate metabolic process"/>
    <property type="evidence" value="ECO:0007669"/>
    <property type="project" value="InterPro"/>
</dbReference>
<protein>
    <recommendedName>
        <fullName evidence="2">GH18 domain-containing protein</fullName>
    </recommendedName>
</protein>
<dbReference type="PANTHER" id="PTHR45708:SF36">
    <property type="entry name" value="CHITINASE"/>
    <property type="match status" value="1"/>
</dbReference>
<dbReference type="EnsemblPlants" id="AET7Gv20284700.1">
    <property type="protein sequence ID" value="AET7Gv20284700.1"/>
    <property type="gene ID" value="AET7Gv20284700"/>
</dbReference>
<reference evidence="4" key="2">
    <citation type="journal article" date="2017" name="Nat. Plants">
        <title>The Aegilops tauschii genome reveals multiple impacts of transposons.</title>
        <authorList>
            <person name="Zhao G."/>
            <person name="Zou C."/>
            <person name="Li K."/>
            <person name="Wang K."/>
            <person name="Li T."/>
            <person name="Gao L."/>
            <person name="Zhang X."/>
            <person name="Wang H."/>
            <person name="Yang Z."/>
            <person name="Liu X."/>
            <person name="Jiang W."/>
            <person name="Mao L."/>
            <person name="Kong X."/>
            <person name="Jiao Y."/>
            <person name="Jia J."/>
        </authorList>
    </citation>
    <scope>NUCLEOTIDE SEQUENCE [LARGE SCALE GENOMIC DNA]</scope>
    <source>
        <strain evidence="4">cv. AL8/78</strain>
    </source>
</reference>
<dbReference type="Gene3D" id="3.20.20.80">
    <property type="entry name" value="Glycosidases"/>
    <property type="match status" value="1"/>
</dbReference>
<proteinExistence type="predicted"/>
<evidence type="ECO:0000256" key="1">
    <source>
        <dbReference type="SAM" id="SignalP"/>
    </source>
</evidence>
<dbReference type="GO" id="GO:0005576">
    <property type="term" value="C:extracellular region"/>
    <property type="evidence" value="ECO:0007669"/>
    <property type="project" value="TreeGrafter"/>
</dbReference>
<reference evidence="3" key="4">
    <citation type="submission" date="2019-03" db="UniProtKB">
        <authorList>
            <consortium name="EnsemblPlants"/>
        </authorList>
    </citation>
    <scope>IDENTIFICATION</scope>
</reference>
<dbReference type="Gramene" id="AET7Gv20284700.1">
    <property type="protein sequence ID" value="AET7Gv20284700.1"/>
    <property type="gene ID" value="AET7Gv20284700"/>
</dbReference>
<reference evidence="4" key="1">
    <citation type="journal article" date="2014" name="Science">
        <title>Ancient hybridizations among the ancestral genomes of bread wheat.</title>
        <authorList>
            <consortium name="International Wheat Genome Sequencing Consortium,"/>
            <person name="Marcussen T."/>
            <person name="Sandve S.R."/>
            <person name="Heier L."/>
            <person name="Spannagl M."/>
            <person name="Pfeifer M."/>
            <person name="Jakobsen K.S."/>
            <person name="Wulff B.B."/>
            <person name="Steuernagel B."/>
            <person name="Mayer K.F."/>
            <person name="Olsen O.A."/>
        </authorList>
    </citation>
    <scope>NUCLEOTIDE SEQUENCE [LARGE SCALE GENOMIC DNA]</scope>
    <source>
        <strain evidence="4">cv. AL8/78</strain>
    </source>
</reference>
<evidence type="ECO:0000313" key="3">
    <source>
        <dbReference type="EnsemblPlants" id="AET7Gv20284700.1"/>
    </source>
</evidence>
<organism evidence="3 4">
    <name type="scientific">Aegilops tauschii subsp. strangulata</name>
    <name type="common">Goatgrass</name>
    <dbReference type="NCBI Taxonomy" id="200361"/>
    <lineage>
        <taxon>Eukaryota</taxon>
        <taxon>Viridiplantae</taxon>
        <taxon>Streptophyta</taxon>
        <taxon>Embryophyta</taxon>
        <taxon>Tracheophyta</taxon>
        <taxon>Spermatophyta</taxon>
        <taxon>Magnoliopsida</taxon>
        <taxon>Liliopsida</taxon>
        <taxon>Poales</taxon>
        <taxon>Poaceae</taxon>
        <taxon>BOP clade</taxon>
        <taxon>Pooideae</taxon>
        <taxon>Triticodae</taxon>
        <taxon>Triticeae</taxon>
        <taxon>Triticinae</taxon>
        <taxon>Aegilops</taxon>
    </lineage>
</organism>
<name>A0A453QR82_AEGTS</name>
<sequence>APQMASRSSSLLQLLVLAVAATQFLGSEAGGISIYWGQNGGEGTLAETCATGNYKFVNLAFLAAFGNGQPPVLNLAGHCDPTNGGSTNLSSDIKSCQSSGVKVILSIGGGAGSY</sequence>
<dbReference type="InterPro" id="IPR001223">
    <property type="entry name" value="Glyco_hydro18_cat"/>
</dbReference>
<dbReference type="Proteomes" id="UP000015105">
    <property type="component" value="Chromosome 7D"/>
</dbReference>
<feature type="domain" description="GH18" evidence="2">
    <location>
        <begin position="30"/>
        <end position="114"/>
    </location>
</feature>
<dbReference type="PROSITE" id="PS51910">
    <property type="entry name" value="GH18_2"/>
    <property type="match status" value="1"/>
</dbReference>
<dbReference type="InterPro" id="IPR050542">
    <property type="entry name" value="Glycosyl_Hydrlase18_Chitinase"/>
</dbReference>
<feature type="signal peptide" evidence="1">
    <location>
        <begin position="1"/>
        <end position="29"/>
    </location>
</feature>
<feature type="chain" id="PRO_5018999135" description="GH18 domain-containing protein" evidence="1">
    <location>
        <begin position="30"/>
        <end position="114"/>
    </location>
</feature>
<keyword evidence="4" id="KW-1185">Reference proteome</keyword>
<dbReference type="GO" id="GO:0004568">
    <property type="term" value="F:chitinase activity"/>
    <property type="evidence" value="ECO:0007669"/>
    <property type="project" value="TreeGrafter"/>
</dbReference>
<keyword evidence="1" id="KW-0732">Signal</keyword>
<dbReference type="AlphaFoldDB" id="A0A453QR82"/>
<dbReference type="InterPro" id="IPR017853">
    <property type="entry name" value="GH"/>
</dbReference>
<dbReference type="PANTHER" id="PTHR45708">
    <property type="entry name" value="ENDOCHITINASE"/>
    <property type="match status" value="1"/>
</dbReference>
<evidence type="ECO:0000313" key="4">
    <source>
        <dbReference type="Proteomes" id="UP000015105"/>
    </source>
</evidence>
<accession>A0A453QR82</accession>
<reference evidence="3" key="5">
    <citation type="journal article" date="2021" name="G3 (Bethesda)">
        <title>Aegilops tauschii genome assembly Aet v5.0 features greater sequence contiguity and improved annotation.</title>
        <authorList>
            <person name="Wang L."/>
            <person name="Zhu T."/>
            <person name="Rodriguez J.C."/>
            <person name="Deal K.R."/>
            <person name="Dubcovsky J."/>
            <person name="McGuire P.E."/>
            <person name="Lux T."/>
            <person name="Spannagl M."/>
            <person name="Mayer K.F.X."/>
            <person name="Baldrich P."/>
            <person name="Meyers B.C."/>
            <person name="Huo N."/>
            <person name="Gu Y.Q."/>
            <person name="Zhou H."/>
            <person name="Devos K.M."/>
            <person name="Bennetzen J.L."/>
            <person name="Unver T."/>
            <person name="Budak H."/>
            <person name="Gulick P.J."/>
            <person name="Galiba G."/>
            <person name="Kalapos B."/>
            <person name="Nelson D.R."/>
            <person name="Li P."/>
            <person name="You F.M."/>
            <person name="Luo M.C."/>
            <person name="Dvorak J."/>
        </authorList>
    </citation>
    <scope>NUCLEOTIDE SEQUENCE [LARGE SCALE GENOMIC DNA]</scope>
    <source>
        <strain evidence="3">cv. AL8/78</strain>
    </source>
</reference>
<reference evidence="3" key="3">
    <citation type="journal article" date="2017" name="Nature">
        <title>Genome sequence of the progenitor of the wheat D genome Aegilops tauschii.</title>
        <authorList>
            <person name="Luo M.C."/>
            <person name="Gu Y.Q."/>
            <person name="Puiu D."/>
            <person name="Wang H."/>
            <person name="Twardziok S.O."/>
            <person name="Deal K.R."/>
            <person name="Huo N."/>
            <person name="Zhu T."/>
            <person name="Wang L."/>
            <person name="Wang Y."/>
            <person name="McGuire P.E."/>
            <person name="Liu S."/>
            <person name="Long H."/>
            <person name="Ramasamy R.K."/>
            <person name="Rodriguez J.C."/>
            <person name="Van S.L."/>
            <person name="Yuan L."/>
            <person name="Wang Z."/>
            <person name="Xia Z."/>
            <person name="Xiao L."/>
            <person name="Anderson O.D."/>
            <person name="Ouyang S."/>
            <person name="Liang Y."/>
            <person name="Zimin A.V."/>
            <person name="Pertea G."/>
            <person name="Qi P."/>
            <person name="Bennetzen J.L."/>
            <person name="Dai X."/>
            <person name="Dawson M.W."/>
            <person name="Muller H.G."/>
            <person name="Kugler K."/>
            <person name="Rivarola-Duarte L."/>
            <person name="Spannagl M."/>
            <person name="Mayer K.F.X."/>
            <person name="Lu F.H."/>
            <person name="Bevan M.W."/>
            <person name="Leroy P."/>
            <person name="Li P."/>
            <person name="You F.M."/>
            <person name="Sun Q."/>
            <person name="Liu Z."/>
            <person name="Lyons E."/>
            <person name="Wicker T."/>
            <person name="Salzberg S.L."/>
            <person name="Devos K.M."/>
            <person name="Dvorak J."/>
        </authorList>
    </citation>
    <scope>NUCLEOTIDE SEQUENCE [LARGE SCALE GENOMIC DNA]</scope>
    <source>
        <strain evidence="3">cv. AL8/78</strain>
    </source>
</reference>
<dbReference type="STRING" id="200361.A0A453QR82"/>
<evidence type="ECO:0000259" key="2">
    <source>
        <dbReference type="PROSITE" id="PS51910"/>
    </source>
</evidence>